<organism evidence="2 3">
    <name type="scientific">Clavelina lepadiformis</name>
    <name type="common">Light-bulb sea squirt</name>
    <name type="synonym">Ascidia lepadiformis</name>
    <dbReference type="NCBI Taxonomy" id="159417"/>
    <lineage>
        <taxon>Eukaryota</taxon>
        <taxon>Metazoa</taxon>
        <taxon>Chordata</taxon>
        <taxon>Tunicata</taxon>
        <taxon>Ascidiacea</taxon>
        <taxon>Aplousobranchia</taxon>
        <taxon>Clavelinidae</taxon>
        <taxon>Clavelina</taxon>
    </lineage>
</organism>
<feature type="region of interest" description="Disordered" evidence="1">
    <location>
        <begin position="48"/>
        <end position="104"/>
    </location>
</feature>
<protein>
    <submittedName>
        <fullName evidence="2">Uncharacterized protein</fullName>
    </submittedName>
</protein>
<proteinExistence type="predicted"/>
<accession>A0ABP0FRT0</accession>
<feature type="compositionally biased region" description="Basic and acidic residues" evidence="1">
    <location>
        <begin position="74"/>
        <end position="93"/>
    </location>
</feature>
<dbReference type="Proteomes" id="UP001642483">
    <property type="component" value="Unassembled WGS sequence"/>
</dbReference>
<evidence type="ECO:0000313" key="2">
    <source>
        <dbReference type="EMBL" id="CAK8682337.1"/>
    </source>
</evidence>
<dbReference type="EMBL" id="CAWYQH010000090">
    <property type="protein sequence ID" value="CAK8682337.1"/>
    <property type="molecule type" value="Genomic_DNA"/>
</dbReference>
<name>A0ABP0FRT0_CLALP</name>
<reference evidence="2 3" key="1">
    <citation type="submission" date="2024-02" db="EMBL/GenBank/DDBJ databases">
        <authorList>
            <person name="Daric V."/>
            <person name="Darras S."/>
        </authorList>
    </citation>
    <scope>NUCLEOTIDE SEQUENCE [LARGE SCALE GENOMIC DNA]</scope>
</reference>
<evidence type="ECO:0000313" key="3">
    <source>
        <dbReference type="Proteomes" id="UP001642483"/>
    </source>
</evidence>
<gene>
    <name evidence="2" type="ORF">CVLEPA_LOCUS13010</name>
</gene>
<keyword evidence="3" id="KW-1185">Reference proteome</keyword>
<comment type="caution">
    <text evidence="2">The sequence shown here is derived from an EMBL/GenBank/DDBJ whole genome shotgun (WGS) entry which is preliminary data.</text>
</comment>
<sequence length="104" mass="11701">MNPISAGRTRRRCSISGGIGIFGDRFKDERTGKITYPKFNQIKRQQMFLKDDISEDDDSNQKDHDDDSVLDAGYEPKDSKSDASESSETELRKSGVKYICTASN</sequence>
<evidence type="ECO:0000256" key="1">
    <source>
        <dbReference type="SAM" id="MobiDB-lite"/>
    </source>
</evidence>